<dbReference type="PANTHER" id="PTHR37318:SF1">
    <property type="entry name" value="BSL7504 PROTEIN"/>
    <property type="match status" value="1"/>
</dbReference>
<name>A0A7W9J501_9ACTN</name>
<dbReference type="Proteomes" id="UP000549971">
    <property type="component" value="Unassembled WGS sequence"/>
</dbReference>
<keyword evidence="3" id="KW-1185">Reference proteome</keyword>
<evidence type="ECO:0000259" key="1">
    <source>
        <dbReference type="Pfam" id="PF13601"/>
    </source>
</evidence>
<evidence type="ECO:0000313" key="3">
    <source>
        <dbReference type="Proteomes" id="UP000549971"/>
    </source>
</evidence>
<dbReference type="InterPro" id="IPR036388">
    <property type="entry name" value="WH-like_DNA-bd_sf"/>
</dbReference>
<protein>
    <submittedName>
        <fullName evidence="2">DNA-binding MarR family transcriptional regulator</fullName>
    </submittedName>
</protein>
<dbReference type="InterPro" id="IPR036390">
    <property type="entry name" value="WH_DNA-bd_sf"/>
</dbReference>
<comment type="caution">
    <text evidence="2">The sequence shown here is derived from an EMBL/GenBank/DDBJ whole genome shotgun (WGS) entry which is preliminary data.</text>
</comment>
<dbReference type="RefSeq" id="WP_184795131.1">
    <property type="nucleotide sequence ID" value="NZ_JACHMY010000001.1"/>
</dbReference>
<dbReference type="AlphaFoldDB" id="A0A7W9J501"/>
<feature type="domain" description="Winged helix DNA-binding" evidence="1">
    <location>
        <begin position="14"/>
        <end position="91"/>
    </location>
</feature>
<gene>
    <name evidence="2" type="ORF">HDA39_002224</name>
</gene>
<accession>A0A7W9J501</accession>
<dbReference type="InterPro" id="IPR027395">
    <property type="entry name" value="WH_DNA-bd_dom"/>
</dbReference>
<organism evidence="2 3">
    <name type="scientific">Kribbella italica</name>
    <dbReference type="NCBI Taxonomy" id="1540520"/>
    <lineage>
        <taxon>Bacteria</taxon>
        <taxon>Bacillati</taxon>
        <taxon>Actinomycetota</taxon>
        <taxon>Actinomycetes</taxon>
        <taxon>Propionibacteriales</taxon>
        <taxon>Kribbellaceae</taxon>
        <taxon>Kribbella</taxon>
    </lineage>
</organism>
<evidence type="ECO:0000313" key="2">
    <source>
        <dbReference type="EMBL" id="MBB5835490.1"/>
    </source>
</evidence>
<proteinExistence type="predicted"/>
<dbReference type="GO" id="GO:0003677">
    <property type="term" value="F:DNA binding"/>
    <property type="evidence" value="ECO:0007669"/>
    <property type="project" value="UniProtKB-KW"/>
</dbReference>
<sequence>MTARFDELIHSPHRLRICAFLSGVDSGEFATVRDFLEVSDATLSKQLKILAAAGYLEISKPTGRGRVRTWLRLTDAGRSAYQDHAQALRLLVNADLQSSPSTSA</sequence>
<keyword evidence="2" id="KW-0238">DNA-binding</keyword>
<dbReference type="Gene3D" id="1.10.10.10">
    <property type="entry name" value="Winged helix-like DNA-binding domain superfamily/Winged helix DNA-binding domain"/>
    <property type="match status" value="1"/>
</dbReference>
<dbReference type="EMBL" id="JACHMY010000001">
    <property type="protein sequence ID" value="MBB5835490.1"/>
    <property type="molecule type" value="Genomic_DNA"/>
</dbReference>
<reference evidence="2 3" key="1">
    <citation type="submission" date="2020-08" db="EMBL/GenBank/DDBJ databases">
        <title>Sequencing the genomes of 1000 actinobacteria strains.</title>
        <authorList>
            <person name="Klenk H.-P."/>
        </authorList>
    </citation>
    <scope>NUCLEOTIDE SEQUENCE [LARGE SCALE GENOMIC DNA]</scope>
    <source>
        <strain evidence="2 3">DSM 28967</strain>
    </source>
</reference>
<dbReference type="SUPFAM" id="SSF46785">
    <property type="entry name" value="Winged helix' DNA-binding domain"/>
    <property type="match status" value="1"/>
</dbReference>
<dbReference type="PANTHER" id="PTHR37318">
    <property type="entry name" value="BSL7504 PROTEIN"/>
    <property type="match status" value="1"/>
</dbReference>
<dbReference type="Pfam" id="PF13601">
    <property type="entry name" value="HTH_34"/>
    <property type="match status" value="1"/>
</dbReference>